<name>A0ACC2WLC3_9TREE</name>
<protein>
    <submittedName>
        <fullName evidence="1">Uncharacterized protein</fullName>
    </submittedName>
</protein>
<organism evidence="1 2">
    <name type="scientific">Naganishia cerealis</name>
    <dbReference type="NCBI Taxonomy" id="610337"/>
    <lineage>
        <taxon>Eukaryota</taxon>
        <taxon>Fungi</taxon>
        <taxon>Dikarya</taxon>
        <taxon>Basidiomycota</taxon>
        <taxon>Agaricomycotina</taxon>
        <taxon>Tremellomycetes</taxon>
        <taxon>Filobasidiales</taxon>
        <taxon>Filobasidiaceae</taxon>
        <taxon>Naganishia</taxon>
    </lineage>
</organism>
<evidence type="ECO:0000313" key="2">
    <source>
        <dbReference type="Proteomes" id="UP001241377"/>
    </source>
</evidence>
<dbReference type="Proteomes" id="UP001241377">
    <property type="component" value="Unassembled WGS sequence"/>
</dbReference>
<gene>
    <name evidence="1" type="ORF">QFC19_000554</name>
</gene>
<comment type="caution">
    <text evidence="1">The sequence shown here is derived from an EMBL/GenBank/DDBJ whole genome shotgun (WGS) entry which is preliminary data.</text>
</comment>
<reference evidence="1" key="1">
    <citation type="submission" date="2023-04" db="EMBL/GenBank/DDBJ databases">
        <title>Draft Genome sequencing of Naganishia species isolated from polar environments using Oxford Nanopore Technology.</title>
        <authorList>
            <person name="Leo P."/>
            <person name="Venkateswaran K."/>
        </authorList>
    </citation>
    <scope>NUCLEOTIDE SEQUENCE</scope>
    <source>
        <strain evidence="1">MNA-CCFEE 5261</strain>
    </source>
</reference>
<evidence type="ECO:0000313" key="1">
    <source>
        <dbReference type="EMBL" id="KAJ9112539.1"/>
    </source>
</evidence>
<proteinExistence type="predicted"/>
<dbReference type="EMBL" id="JASBWR010000004">
    <property type="protein sequence ID" value="KAJ9112539.1"/>
    <property type="molecule type" value="Genomic_DNA"/>
</dbReference>
<keyword evidence="2" id="KW-1185">Reference proteome</keyword>
<accession>A0ACC2WLC3</accession>
<sequence length="278" mass="31082">MNCDGTPVPRIPPSAPRAYSQEQVGSFCARAARIGPEYESYESEWAASEVGEGVEEIWERNVGTSLSECNRLGRYHDTQTPTLLHSSSQWRVSGRQISTLEPRCFGSYETGQEITPSEDITYSLNELVDALSISGFTPYLTCINDTLSAIHWPVNTIGPFQDTTFAPSHFDGSSRSNCPSNGIVYPPAEQIFRPSDYTWDPMARPTMRPLMQVTRASAPAGASVTEVADEAGAKAFAPHEKQVVRKKLGLFKEKDRKMQDQRERQFDDDAKRHKRDEL</sequence>